<dbReference type="OrthoDB" id="408373at2759"/>
<name>A0A5N5XAU5_9EURO</name>
<evidence type="ECO:0000313" key="3">
    <source>
        <dbReference type="Proteomes" id="UP000326565"/>
    </source>
</evidence>
<gene>
    <name evidence="2" type="ORF">BDV29DRAFT_153449</name>
</gene>
<evidence type="ECO:0000313" key="2">
    <source>
        <dbReference type="EMBL" id="KAB8077776.1"/>
    </source>
</evidence>
<dbReference type="Gene3D" id="3.40.50.1820">
    <property type="entry name" value="alpha/beta hydrolase"/>
    <property type="match status" value="1"/>
</dbReference>
<feature type="domain" description="AB hydrolase-1" evidence="1">
    <location>
        <begin position="39"/>
        <end position="288"/>
    </location>
</feature>
<sequence length="307" mass="34232">MPRFSSPFDGAQLFYRDYKPSPSSTAFRVNVQYDAKELPTLVFIHGWPYSSLMYEELMVPLCETYRFRCIASDRRGFGKSDWNGHQAINSQITYEVFADDTAHLLKTLNVGPFVIIASSMGPGESILAHSRCRYFQQNCKGFIWLSPALPYPLQTPNNPLAPSQAVWDSILDGFRNSRADFAQIALPGSLVGDSGFELSGPKLQRYVSMVGEAEALAIERCMVIVPHTDFTGLLEKLSETAAPPILCIHGDSDMGTPYEATAKLLKEILPKMELKLYEKGAHALQITHKSRLLDDILEFLAQSTISN</sequence>
<dbReference type="InterPro" id="IPR050228">
    <property type="entry name" value="Carboxylesterase_BioH"/>
</dbReference>
<protein>
    <submittedName>
        <fullName evidence="2">Alpha/Beta hydrolase protein</fullName>
    </submittedName>
</protein>
<dbReference type="SUPFAM" id="SSF53474">
    <property type="entry name" value="alpha/beta-Hydrolases"/>
    <property type="match status" value="1"/>
</dbReference>
<proteinExistence type="predicted"/>
<dbReference type="PRINTS" id="PR00111">
    <property type="entry name" value="ABHYDROLASE"/>
</dbReference>
<dbReference type="Pfam" id="PF00561">
    <property type="entry name" value="Abhydrolase_1"/>
    <property type="match status" value="1"/>
</dbReference>
<organism evidence="2 3">
    <name type="scientific">Aspergillus leporis</name>
    <dbReference type="NCBI Taxonomy" id="41062"/>
    <lineage>
        <taxon>Eukaryota</taxon>
        <taxon>Fungi</taxon>
        <taxon>Dikarya</taxon>
        <taxon>Ascomycota</taxon>
        <taxon>Pezizomycotina</taxon>
        <taxon>Eurotiomycetes</taxon>
        <taxon>Eurotiomycetidae</taxon>
        <taxon>Eurotiales</taxon>
        <taxon>Aspergillaceae</taxon>
        <taxon>Aspergillus</taxon>
        <taxon>Aspergillus subgen. Circumdati</taxon>
    </lineage>
</organism>
<dbReference type="EMBL" id="ML732165">
    <property type="protein sequence ID" value="KAB8077776.1"/>
    <property type="molecule type" value="Genomic_DNA"/>
</dbReference>
<dbReference type="InterPro" id="IPR029058">
    <property type="entry name" value="AB_hydrolase_fold"/>
</dbReference>
<dbReference type="PANTHER" id="PTHR43194">
    <property type="entry name" value="HYDROLASE ALPHA/BETA FOLD FAMILY"/>
    <property type="match status" value="1"/>
</dbReference>
<keyword evidence="2" id="KW-0378">Hydrolase</keyword>
<keyword evidence="3" id="KW-1185">Reference proteome</keyword>
<dbReference type="AlphaFoldDB" id="A0A5N5XAU5"/>
<dbReference type="PANTHER" id="PTHR43194:SF2">
    <property type="entry name" value="PEROXISOMAL MEMBRANE PROTEIN LPX1"/>
    <property type="match status" value="1"/>
</dbReference>
<dbReference type="GO" id="GO:0016787">
    <property type="term" value="F:hydrolase activity"/>
    <property type="evidence" value="ECO:0007669"/>
    <property type="project" value="UniProtKB-KW"/>
</dbReference>
<accession>A0A5N5XAU5</accession>
<evidence type="ECO:0000259" key="1">
    <source>
        <dbReference type="Pfam" id="PF00561"/>
    </source>
</evidence>
<reference evidence="2 3" key="1">
    <citation type="submission" date="2019-04" db="EMBL/GenBank/DDBJ databases">
        <title>Friends and foes A comparative genomics study of 23 Aspergillus species from section Flavi.</title>
        <authorList>
            <consortium name="DOE Joint Genome Institute"/>
            <person name="Kjaerbolling I."/>
            <person name="Vesth T."/>
            <person name="Frisvad J.C."/>
            <person name="Nybo J.L."/>
            <person name="Theobald S."/>
            <person name="Kildgaard S."/>
            <person name="Isbrandt T."/>
            <person name="Kuo A."/>
            <person name="Sato A."/>
            <person name="Lyhne E.K."/>
            <person name="Kogle M.E."/>
            <person name="Wiebenga A."/>
            <person name="Kun R.S."/>
            <person name="Lubbers R.J."/>
            <person name="Makela M.R."/>
            <person name="Barry K."/>
            <person name="Chovatia M."/>
            <person name="Clum A."/>
            <person name="Daum C."/>
            <person name="Haridas S."/>
            <person name="He G."/>
            <person name="LaButti K."/>
            <person name="Lipzen A."/>
            <person name="Mondo S."/>
            <person name="Riley R."/>
            <person name="Salamov A."/>
            <person name="Simmons B.A."/>
            <person name="Magnuson J.K."/>
            <person name="Henrissat B."/>
            <person name="Mortensen U.H."/>
            <person name="Larsen T.O."/>
            <person name="Devries R.P."/>
            <person name="Grigoriev I.V."/>
            <person name="Machida M."/>
            <person name="Baker S.E."/>
            <person name="Andersen M.R."/>
        </authorList>
    </citation>
    <scope>NUCLEOTIDE SEQUENCE [LARGE SCALE GENOMIC DNA]</scope>
    <source>
        <strain evidence="2 3">CBS 151.66</strain>
    </source>
</reference>
<dbReference type="Proteomes" id="UP000326565">
    <property type="component" value="Unassembled WGS sequence"/>
</dbReference>
<dbReference type="InterPro" id="IPR000073">
    <property type="entry name" value="AB_hydrolase_1"/>
</dbReference>